<name>A0A7V7RQK7_9BACI</name>
<evidence type="ECO:0000259" key="3">
    <source>
        <dbReference type="PROSITE" id="PS01031"/>
    </source>
</evidence>
<evidence type="ECO:0000256" key="2">
    <source>
        <dbReference type="RuleBase" id="RU003616"/>
    </source>
</evidence>
<dbReference type="PROSITE" id="PS01031">
    <property type="entry name" value="SHSP"/>
    <property type="match status" value="1"/>
</dbReference>
<dbReference type="CDD" id="cd06464">
    <property type="entry name" value="ACD_sHsps-like"/>
    <property type="match status" value="1"/>
</dbReference>
<protein>
    <submittedName>
        <fullName evidence="4">Hsp20/alpha crystallin family protein</fullName>
    </submittedName>
</protein>
<evidence type="ECO:0000313" key="5">
    <source>
        <dbReference type="Proteomes" id="UP000441354"/>
    </source>
</evidence>
<proteinExistence type="inferred from homology"/>
<dbReference type="Pfam" id="PF00011">
    <property type="entry name" value="HSP20"/>
    <property type="match status" value="1"/>
</dbReference>
<evidence type="ECO:0000313" key="4">
    <source>
        <dbReference type="EMBL" id="KAB2335745.1"/>
    </source>
</evidence>
<dbReference type="EMBL" id="WBOT01000001">
    <property type="protein sequence ID" value="KAB2335745.1"/>
    <property type="molecule type" value="Genomic_DNA"/>
</dbReference>
<gene>
    <name evidence="4" type="ORF">F7732_04040</name>
</gene>
<sequence>MMNDHNEHKKADMSEVEKWMEQFFLDPLTSYMDQLTFRIDLYETHTHIIVEALLPDVDPEDIDIVLEDYNMTIAAKKKNKESCSRKIELPFRVADKRVHAHFANGILEVWIDKYRSGNGKKRYIIISE</sequence>
<dbReference type="InterPro" id="IPR008978">
    <property type="entry name" value="HSP20-like_chaperone"/>
</dbReference>
<comment type="similarity">
    <text evidence="1 2">Belongs to the small heat shock protein (HSP20) family.</text>
</comment>
<dbReference type="AlphaFoldDB" id="A0A7V7RQK7"/>
<dbReference type="Gene3D" id="2.60.40.790">
    <property type="match status" value="1"/>
</dbReference>
<dbReference type="OrthoDB" id="2942082at2"/>
<accession>A0A7V7RQK7</accession>
<dbReference type="Proteomes" id="UP000441354">
    <property type="component" value="Unassembled WGS sequence"/>
</dbReference>
<evidence type="ECO:0000256" key="1">
    <source>
        <dbReference type="PROSITE-ProRule" id="PRU00285"/>
    </source>
</evidence>
<reference evidence="4 5" key="1">
    <citation type="journal article" date="2014" name="Arch. Microbiol.">
        <title>Bacillus mesophilum sp. nov., strain IITR-54T, a novel 4-chlorobiphenyl dechlorinating bacterium.</title>
        <authorList>
            <person name="Manickam N."/>
            <person name="Singh N.K."/>
            <person name="Bajaj A."/>
            <person name="Kumar R.M."/>
            <person name="Kaur G."/>
            <person name="Kaur N."/>
            <person name="Bala M."/>
            <person name="Kumar A."/>
            <person name="Mayilraj S."/>
        </authorList>
    </citation>
    <scope>NUCLEOTIDE SEQUENCE [LARGE SCALE GENOMIC DNA]</scope>
    <source>
        <strain evidence="4 5">IITR-54</strain>
    </source>
</reference>
<dbReference type="InterPro" id="IPR002068">
    <property type="entry name" value="A-crystallin/Hsp20_dom"/>
</dbReference>
<feature type="domain" description="SHSP" evidence="3">
    <location>
        <begin position="30"/>
        <end position="128"/>
    </location>
</feature>
<comment type="caution">
    <text evidence="4">The sequence shown here is derived from an EMBL/GenBank/DDBJ whole genome shotgun (WGS) entry which is preliminary data.</text>
</comment>
<keyword evidence="5" id="KW-1185">Reference proteome</keyword>
<dbReference type="SUPFAM" id="SSF49764">
    <property type="entry name" value="HSP20-like chaperones"/>
    <property type="match status" value="1"/>
</dbReference>
<organism evidence="4 5">
    <name type="scientific">Bacillus mesophilum</name>
    <dbReference type="NCBI Taxonomy" id="1071718"/>
    <lineage>
        <taxon>Bacteria</taxon>
        <taxon>Bacillati</taxon>
        <taxon>Bacillota</taxon>
        <taxon>Bacilli</taxon>
        <taxon>Bacillales</taxon>
        <taxon>Bacillaceae</taxon>
        <taxon>Bacillus</taxon>
    </lineage>
</organism>